<gene>
    <name evidence="4" type="ORF">IRI77_33590</name>
</gene>
<dbReference type="SUPFAM" id="SSF55073">
    <property type="entry name" value="Nucleotide cyclase"/>
    <property type="match status" value="1"/>
</dbReference>
<dbReference type="AlphaFoldDB" id="A0A7S7NPX9"/>
<evidence type="ECO:0000259" key="3">
    <source>
        <dbReference type="PROSITE" id="PS50887"/>
    </source>
</evidence>
<accession>A0A7S7NPX9</accession>
<dbReference type="PROSITE" id="PS50887">
    <property type="entry name" value="GGDEF"/>
    <property type="match status" value="1"/>
</dbReference>
<dbReference type="RefSeq" id="WP_194449300.1">
    <property type="nucleotide sequence ID" value="NZ_CP063849.1"/>
</dbReference>
<dbReference type="Pfam" id="PF00990">
    <property type="entry name" value="GGDEF"/>
    <property type="match status" value="1"/>
</dbReference>
<sequence length="452" mass="49503">MPANAATQQVQEPSPVDRDTLTGLMRGGALEAVLERTIHGKPEGAIGVCVLGIDRFRHINDLLGYDAGDRILREVADRLSRWLPRNGSLARLGGDDFAIVVPGLEEREAMLSGAAILNILEPPIPLDQREIFASASLGLSIYPEDGGSAPQLLRRASLAVARAKARGGGVLERATNPNGLRPEERYQMEGALRRALENNELTLRYQPQVDRDGKLRGLEALLVWNHPELGRVQTETFIRLAEEIGVIAPIGAWVLEAACRQMMAWRQAGLAVPRVAVNVSPLQFSCPHFVEMVRRVLRETGLNGDALELEITEGTILRDIEESAARMRELRSSGVRIAIDDFGVGYSPLTYLHRLPLDVVKVDRTFVSEITKPSGSLPVVHTITVLAHHRGLEVVAEGVETEGELELVRAARCDMVQGYLIGNPVPSAGIAELMMQPERLTTHFHAPWPGGY</sequence>
<organism evidence="4 5">
    <name type="scientific">Paludibaculum fermentans</name>
    <dbReference type="NCBI Taxonomy" id="1473598"/>
    <lineage>
        <taxon>Bacteria</taxon>
        <taxon>Pseudomonadati</taxon>
        <taxon>Acidobacteriota</taxon>
        <taxon>Terriglobia</taxon>
        <taxon>Bryobacterales</taxon>
        <taxon>Bryobacteraceae</taxon>
        <taxon>Paludibaculum</taxon>
    </lineage>
</organism>
<dbReference type="PROSITE" id="PS50883">
    <property type="entry name" value="EAL"/>
    <property type="match status" value="1"/>
</dbReference>
<dbReference type="NCBIfam" id="TIGR00254">
    <property type="entry name" value="GGDEF"/>
    <property type="match status" value="1"/>
</dbReference>
<evidence type="ECO:0000256" key="1">
    <source>
        <dbReference type="SAM" id="MobiDB-lite"/>
    </source>
</evidence>
<dbReference type="SUPFAM" id="SSF141868">
    <property type="entry name" value="EAL domain-like"/>
    <property type="match status" value="1"/>
</dbReference>
<name>A0A7S7NPX9_PALFE</name>
<dbReference type="InterPro" id="IPR029787">
    <property type="entry name" value="Nucleotide_cyclase"/>
</dbReference>
<dbReference type="SMART" id="SM00052">
    <property type="entry name" value="EAL"/>
    <property type="match status" value="1"/>
</dbReference>
<dbReference type="InterPro" id="IPR001633">
    <property type="entry name" value="EAL_dom"/>
</dbReference>
<evidence type="ECO:0000313" key="5">
    <source>
        <dbReference type="Proteomes" id="UP000593892"/>
    </source>
</evidence>
<dbReference type="InterPro" id="IPR000160">
    <property type="entry name" value="GGDEF_dom"/>
</dbReference>
<dbReference type="KEGG" id="pfer:IRI77_33590"/>
<dbReference type="Proteomes" id="UP000593892">
    <property type="component" value="Chromosome"/>
</dbReference>
<feature type="compositionally biased region" description="Polar residues" evidence="1">
    <location>
        <begin position="1"/>
        <end position="12"/>
    </location>
</feature>
<dbReference type="Pfam" id="PF00563">
    <property type="entry name" value="EAL"/>
    <property type="match status" value="1"/>
</dbReference>
<dbReference type="CDD" id="cd01949">
    <property type="entry name" value="GGDEF"/>
    <property type="match status" value="1"/>
</dbReference>
<dbReference type="Gene3D" id="3.20.20.450">
    <property type="entry name" value="EAL domain"/>
    <property type="match status" value="1"/>
</dbReference>
<proteinExistence type="predicted"/>
<dbReference type="EMBL" id="CP063849">
    <property type="protein sequence ID" value="QOY87633.1"/>
    <property type="molecule type" value="Genomic_DNA"/>
</dbReference>
<dbReference type="CDD" id="cd01948">
    <property type="entry name" value="EAL"/>
    <property type="match status" value="1"/>
</dbReference>
<reference evidence="4 5" key="1">
    <citation type="submission" date="2020-10" db="EMBL/GenBank/DDBJ databases">
        <title>Complete genome sequence of Paludibaculum fermentans P105T, a facultatively anaerobic acidobacterium capable of dissimilatory Fe(III) reduction.</title>
        <authorList>
            <person name="Dedysh S.N."/>
            <person name="Beletsky A.V."/>
            <person name="Kulichevskaya I.S."/>
            <person name="Mardanov A.V."/>
            <person name="Ravin N.V."/>
        </authorList>
    </citation>
    <scope>NUCLEOTIDE SEQUENCE [LARGE SCALE GENOMIC DNA]</scope>
    <source>
        <strain evidence="4 5">P105</strain>
    </source>
</reference>
<dbReference type="SMART" id="SM00267">
    <property type="entry name" value="GGDEF"/>
    <property type="match status" value="1"/>
</dbReference>
<dbReference type="PANTHER" id="PTHR44757:SF2">
    <property type="entry name" value="BIOFILM ARCHITECTURE MAINTENANCE PROTEIN MBAA"/>
    <property type="match status" value="1"/>
</dbReference>
<evidence type="ECO:0000259" key="2">
    <source>
        <dbReference type="PROSITE" id="PS50883"/>
    </source>
</evidence>
<dbReference type="Gene3D" id="3.30.70.270">
    <property type="match status" value="1"/>
</dbReference>
<evidence type="ECO:0000313" key="4">
    <source>
        <dbReference type="EMBL" id="QOY87633.1"/>
    </source>
</evidence>
<feature type="domain" description="EAL" evidence="2">
    <location>
        <begin position="185"/>
        <end position="438"/>
    </location>
</feature>
<feature type="region of interest" description="Disordered" evidence="1">
    <location>
        <begin position="1"/>
        <end position="20"/>
    </location>
</feature>
<feature type="domain" description="GGDEF" evidence="3">
    <location>
        <begin position="44"/>
        <end position="176"/>
    </location>
</feature>
<protein>
    <submittedName>
        <fullName evidence="4">Bifunctional diguanylate cyclase/phosphodiesterase</fullName>
    </submittedName>
</protein>
<dbReference type="PANTHER" id="PTHR44757">
    <property type="entry name" value="DIGUANYLATE CYCLASE DGCP"/>
    <property type="match status" value="1"/>
</dbReference>
<dbReference type="InterPro" id="IPR043128">
    <property type="entry name" value="Rev_trsase/Diguanyl_cyclase"/>
</dbReference>
<keyword evidence="5" id="KW-1185">Reference proteome</keyword>
<dbReference type="InterPro" id="IPR035919">
    <property type="entry name" value="EAL_sf"/>
</dbReference>
<dbReference type="InterPro" id="IPR052155">
    <property type="entry name" value="Biofilm_reg_signaling"/>
</dbReference>